<evidence type="ECO:0000313" key="1">
    <source>
        <dbReference type="EMBL" id="HIX53654.1"/>
    </source>
</evidence>
<dbReference type="Proteomes" id="UP000824156">
    <property type="component" value="Unassembled WGS sequence"/>
</dbReference>
<comment type="caution">
    <text evidence="1">The sequence shown here is derived from an EMBL/GenBank/DDBJ whole genome shotgun (WGS) entry which is preliminary data.</text>
</comment>
<reference evidence="1" key="2">
    <citation type="submission" date="2021-04" db="EMBL/GenBank/DDBJ databases">
        <authorList>
            <person name="Gilroy R."/>
        </authorList>
    </citation>
    <scope>NUCLEOTIDE SEQUENCE</scope>
    <source>
        <strain evidence="1">1719</strain>
    </source>
</reference>
<dbReference type="GO" id="GO:0016853">
    <property type="term" value="F:isomerase activity"/>
    <property type="evidence" value="ECO:0007669"/>
    <property type="project" value="UniProtKB-KW"/>
</dbReference>
<protein>
    <submittedName>
        <fullName evidence="1">D-arabinose 5-phosphate isomerase</fullName>
    </submittedName>
</protein>
<feature type="non-terminal residue" evidence="1">
    <location>
        <position position="63"/>
    </location>
</feature>
<reference evidence="1" key="1">
    <citation type="journal article" date="2021" name="PeerJ">
        <title>Extensive microbial diversity within the chicken gut microbiome revealed by metagenomics and culture.</title>
        <authorList>
            <person name="Gilroy R."/>
            <person name="Ravi A."/>
            <person name="Getino M."/>
            <person name="Pursley I."/>
            <person name="Horton D.L."/>
            <person name="Alikhan N.F."/>
            <person name="Baker D."/>
            <person name="Gharbi K."/>
            <person name="Hall N."/>
            <person name="Watson M."/>
            <person name="Adriaenssens E.M."/>
            <person name="Foster-Nyarko E."/>
            <person name="Jarju S."/>
            <person name="Secka A."/>
            <person name="Antonio M."/>
            <person name="Oren A."/>
            <person name="Chaudhuri R.R."/>
            <person name="La Ragione R."/>
            <person name="Hildebrand F."/>
            <person name="Pallen M.J."/>
        </authorList>
    </citation>
    <scope>NUCLEOTIDE SEQUENCE</scope>
    <source>
        <strain evidence="1">1719</strain>
    </source>
</reference>
<dbReference type="InterPro" id="IPR046348">
    <property type="entry name" value="SIS_dom_sf"/>
</dbReference>
<dbReference type="SUPFAM" id="SSF53697">
    <property type="entry name" value="SIS domain"/>
    <property type="match status" value="1"/>
</dbReference>
<accession>A0A9D1W6R5</accession>
<dbReference type="GO" id="GO:0097367">
    <property type="term" value="F:carbohydrate derivative binding"/>
    <property type="evidence" value="ECO:0007669"/>
    <property type="project" value="InterPro"/>
</dbReference>
<evidence type="ECO:0000313" key="2">
    <source>
        <dbReference type="Proteomes" id="UP000824156"/>
    </source>
</evidence>
<sequence length="63" mass="7032">MINNNEILESAIQTIEMESKAILNLKNKLNYQFIEVVKYILTLNGRVVVTGIGKSAIIGQKIV</sequence>
<keyword evidence="1" id="KW-0413">Isomerase</keyword>
<organism evidence="1 2">
    <name type="scientific">Candidatus Sphingobacterium stercoripullorum</name>
    <dbReference type="NCBI Taxonomy" id="2838759"/>
    <lineage>
        <taxon>Bacteria</taxon>
        <taxon>Pseudomonadati</taxon>
        <taxon>Bacteroidota</taxon>
        <taxon>Sphingobacteriia</taxon>
        <taxon>Sphingobacteriales</taxon>
        <taxon>Sphingobacteriaceae</taxon>
        <taxon>Sphingobacterium</taxon>
    </lineage>
</organism>
<dbReference type="AlphaFoldDB" id="A0A9D1W6R5"/>
<dbReference type="GO" id="GO:1901135">
    <property type="term" value="P:carbohydrate derivative metabolic process"/>
    <property type="evidence" value="ECO:0007669"/>
    <property type="project" value="InterPro"/>
</dbReference>
<name>A0A9D1W6R5_9SPHI</name>
<proteinExistence type="predicted"/>
<gene>
    <name evidence="1" type="ORF">H9853_01405</name>
</gene>
<dbReference type="Gene3D" id="3.40.50.10490">
    <property type="entry name" value="Glucose-6-phosphate isomerase like protein, domain 1"/>
    <property type="match status" value="1"/>
</dbReference>
<dbReference type="EMBL" id="DXEZ01000037">
    <property type="protein sequence ID" value="HIX53654.1"/>
    <property type="molecule type" value="Genomic_DNA"/>
</dbReference>